<organism evidence="2 3">
    <name type="scientific">Leptospira ryugenii</name>
    <dbReference type="NCBI Taxonomy" id="1917863"/>
    <lineage>
        <taxon>Bacteria</taxon>
        <taxon>Pseudomonadati</taxon>
        <taxon>Spirochaetota</taxon>
        <taxon>Spirochaetia</taxon>
        <taxon>Leptospirales</taxon>
        <taxon>Leptospiraceae</taxon>
        <taxon>Leptospira</taxon>
    </lineage>
</organism>
<feature type="transmembrane region" description="Helical" evidence="1">
    <location>
        <begin position="116"/>
        <end position="134"/>
    </location>
</feature>
<dbReference type="RefSeq" id="WP_108977379.1">
    <property type="nucleotide sequence ID" value="NZ_BFBB01000008.1"/>
</dbReference>
<dbReference type="EMBL" id="BFBB01000008">
    <property type="protein sequence ID" value="GBF51066.1"/>
    <property type="molecule type" value="Genomic_DNA"/>
</dbReference>
<keyword evidence="1" id="KW-0812">Transmembrane</keyword>
<dbReference type="Proteomes" id="UP000245133">
    <property type="component" value="Unassembled WGS sequence"/>
</dbReference>
<protein>
    <submittedName>
        <fullName evidence="2">Uncharacterized protein</fullName>
    </submittedName>
</protein>
<comment type="caution">
    <text evidence="2">The sequence shown here is derived from an EMBL/GenBank/DDBJ whole genome shotgun (WGS) entry which is preliminary data.</text>
</comment>
<evidence type="ECO:0000256" key="1">
    <source>
        <dbReference type="SAM" id="Phobius"/>
    </source>
</evidence>
<evidence type="ECO:0000313" key="2">
    <source>
        <dbReference type="EMBL" id="GBF51066.1"/>
    </source>
</evidence>
<evidence type="ECO:0000313" key="3">
    <source>
        <dbReference type="Proteomes" id="UP000245133"/>
    </source>
</evidence>
<keyword evidence="1" id="KW-0472">Membrane</keyword>
<dbReference type="OrthoDB" id="122427at2"/>
<keyword evidence="3" id="KW-1185">Reference proteome</keyword>
<dbReference type="AlphaFoldDB" id="A0A2P2E2M3"/>
<accession>A0A2P2E2M3</accession>
<feature type="transmembrane region" description="Helical" evidence="1">
    <location>
        <begin position="75"/>
        <end position="96"/>
    </location>
</feature>
<proteinExistence type="predicted"/>
<gene>
    <name evidence="2" type="ORF">LPTSP4_25970</name>
</gene>
<keyword evidence="1" id="KW-1133">Transmembrane helix</keyword>
<reference evidence="2 3" key="1">
    <citation type="submission" date="2018-02" db="EMBL/GenBank/DDBJ databases">
        <title>Novel Leptospira species isolated from soil and water in Japan.</title>
        <authorList>
            <person name="Nakao R."/>
            <person name="Masuzawa T."/>
        </authorList>
    </citation>
    <scope>NUCLEOTIDE SEQUENCE [LARGE SCALE GENOMIC DNA]</scope>
    <source>
        <strain evidence="2 3">YH101</strain>
    </source>
</reference>
<feature type="transmembrane region" description="Helical" evidence="1">
    <location>
        <begin position="7"/>
        <end position="26"/>
    </location>
</feature>
<feature type="transmembrane region" description="Helical" evidence="1">
    <location>
        <begin position="46"/>
        <end position="63"/>
    </location>
</feature>
<sequence length="149" mass="16982">MSSNTKFLFLKATLTVGALEFFGPIFRDTNSSHLLNPEWVGHARFHLMWNISLWAGIGLYSIYKLWIEKQIAKEGLMFLWTLQCLNALAFWNSVILGDSYNADIFDAKIHLAVFEINENIIVFGALSLLLLFNLRLLQTLPTSQTGTKK</sequence>
<name>A0A2P2E2M3_9LEPT</name>